<dbReference type="CDD" id="cd14656">
    <property type="entry name" value="Imelysin-like_EfeO"/>
    <property type="match status" value="1"/>
</dbReference>
<evidence type="ECO:0000256" key="4">
    <source>
        <dbReference type="SAM" id="SignalP"/>
    </source>
</evidence>
<protein>
    <submittedName>
        <fullName evidence="6">EfeM/EfeO family lipoprotein</fullName>
    </submittedName>
</protein>
<dbReference type="Pfam" id="PF09375">
    <property type="entry name" value="Peptidase_M75"/>
    <property type="match status" value="1"/>
</dbReference>
<dbReference type="InterPro" id="IPR018976">
    <property type="entry name" value="Imelysin-like"/>
</dbReference>
<evidence type="ECO:0000259" key="5">
    <source>
        <dbReference type="Pfam" id="PF09375"/>
    </source>
</evidence>
<dbReference type="InterPro" id="IPR034981">
    <property type="entry name" value="Imelysin-like_EfeO/Algp7"/>
</dbReference>
<keyword evidence="6" id="KW-0449">Lipoprotein</keyword>
<evidence type="ECO:0000256" key="2">
    <source>
        <dbReference type="ARBA" id="ARBA00005989"/>
    </source>
</evidence>
<evidence type="ECO:0000313" key="6">
    <source>
        <dbReference type="EMBL" id="PAT37497.1"/>
    </source>
</evidence>
<dbReference type="NCBIfam" id="NF041757">
    <property type="entry name" value="EfeO"/>
    <property type="match status" value="1"/>
</dbReference>
<sequence length="275" mass="30168">MTFKHLIAAAALAALAGNAFAQAKAAALDLVAPIAEYKLYVSENVDQLVKDTAAFVEAVKAGDIEKAKALYAPTRVSYEKVEPIAELFSDLDVAIDSRADDYEGAEKDPAFPGFHRIEYSLWAKKTADDVKPVADKLLADVKELQSRIAKLTFPPEIVVGGAAVLMEEVAATKISGEENRYSKKDLWDFKANVDGSYKIVELVRPLIAEKEKPFLAEVDKNFNTVFDILKKYEAKDGKGYVDYDQLSDKDRTVMAAAINKLAEDLSTLRGKLGLN</sequence>
<gene>
    <name evidence="6" type="ORF">CK625_07615</name>
</gene>
<dbReference type="InterPro" id="IPR050894">
    <property type="entry name" value="EfeM/EfeO_iron_uptake"/>
</dbReference>
<dbReference type="GO" id="GO:0030313">
    <property type="term" value="C:cell envelope"/>
    <property type="evidence" value="ECO:0007669"/>
    <property type="project" value="UniProtKB-SubCell"/>
</dbReference>
<dbReference type="InterPro" id="IPR053377">
    <property type="entry name" value="Iron_uptake_EfeM/EfeO"/>
</dbReference>
<keyword evidence="7" id="KW-1185">Reference proteome</keyword>
<evidence type="ECO:0000256" key="1">
    <source>
        <dbReference type="ARBA" id="ARBA00004196"/>
    </source>
</evidence>
<name>A0A2A2AI92_9BURK</name>
<dbReference type="InterPro" id="IPR038352">
    <property type="entry name" value="Imelysin_sf"/>
</dbReference>
<comment type="subcellular location">
    <subcellularLocation>
        <location evidence="1">Cell envelope</location>
    </subcellularLocation>
</comment>
<dbReference type="Proteomes" id="UP000218054">
    <property type="component" value="Unassembled WGS sequence"/>
</dbReference>
<dbReference type="AlphaFoldDB" id="A0A2A2AI92"/>
<accession>A0A2A2AI92</accession>
<evidence type="ECO:0000313" key="7">
    <source>
        <dbReference type="Proteomes" id="UP000218054"/>
    </source>
</evidence>
<dbReference type="PANTHER" id="PTHR39192">
    <property type="entry name" value="IRON UPTAKE SYSTEM COMPONENT EFEO"/>
    <property type="match status" value="1"/>
</dbReference>
<dbReference type="PANTHER" id="PTHR39192:SF1">
    <property type="entry name" value="IRON UPTAKE SYSTEM COMPONENT EFEO"/>
    <property type="match status" value="1"/>
</dbReference>
<evidence type="ECO:0000256" key="3">
    <source>
        <dbReference type="ARBA" id="ARBA00022729"/>
    </source>
</evidence>
<keyword evidence="3 4" id="KW-0732">Signal</keyword>
<reference evidence="6 7" key="1">
    <citation type="submission" date="2017-08" db="EMBL/GenBank/DDBJ databases">
        <title>WGS of Clinical strains of the CDC Group NO-1 linked to zoonotic infections in humans.</title>
        <authorList>
            <person name="Bernier A.-M."/>
            <person name="Bernard K."/>
        </authorList>
    </citation>
    <scope>NUCLEOTIDE SEQUENCE [LARGE SCALE GENOMIC DNA]</scope>
    <source>
        <strain evidence="6 7">NML00-0135</strain>
    </source>
</reference>
<comment type="caution">
    <text evidence="6">The sequence shown here is derived from an EMBL/GenBank/DDBJ whole genome shotgun (WGS) entry which is preliminary data.</text>
</comment>
<feature type="chain" id="PRO_5012109783" evidence="4">
    <location>
        <begin position="22"/>
        <end position="275"/>
    </location>
</feature>
<dbReference type="NCBIfam" id="NF007697">
    <property type="entry name" value="PRK10378.1"/>
    <property type="match status" value="1"/>
</dbReference>
<dbReference type="EMBL" id="NSJB01000003">
    <property type="protein sequence ID" value="PAT37497.1"/>
    <property type="molecule type" value="Genomic_DNA"/>
</dbReference>
<organism evidence="6 7">
    <name type="scientific">Vandammella animalimorsus</name>
    <dbReference type="NCBI Taxonomy" id="2029117"/>
    <lineage>
        <taxon>Bacteria</taxon>
        <taxon>Pseudomonadati</taxon>
        <taxon>Pseudomonadota</taxon>
        <taxon>Betaproteobacteria</taxon>
        <taxon>Burkholderiales</taxon>
        <taxon>Comamonadaceae</taxon>
        <taxon>Vandammella</taxon>
    </lineage>
</organism>
<feature type="domain" description="Imelysin-like" evidence="5">
    <location>
        <begin position="34"/>
        <end position="268"/>
    </location>
</feature>
<feature type="signal peptide" evidence="4">
    <location>
        <begin position="1"/>
        <end position="21"/>
    </location>
</feature>
<comment type="similarity">
    <text evidence="2">Belongs to the EfeM/EfeO family.</text>
</comment>
<dbReference type="Gene3D" id="1.20.1420.20">
    <property type="entry name" value="M75 peptidase, HXXE motif"/>
    <property type="match status" value="1"/>
</dbReference>
<proteinExistence type="inferred from homology"/>